<dbReference type="InterPro" id="IPR016187">
    <property type="entry name" value="CTDL_fold"/>
</dbReference>
<keyword evidence="3" id="KW-1185">Reference proteome</keyword>
<dbReference type="InterPro" id="IPR042095">
    <property type="entry name" value="SUMF_sf"/>
</dbReference>
<accession>W4V8L0</accession>
<protein>
    <recommendedName>
        <fullName evidence="1">Sulfatase-modifying factor enzyme-like domain-containing protein</fullName>
    </recommendedName>
</protein>
<comment type="caution">
    <text evidence="2">The sequence shown here is derived from an EMBL/GenBank/DDBJ whole genome shotgun (WGS) entry which is preliminary data.</text>
</comment>
<dbReference type="STRING" id="1294263.JCM21531_3081"/>
<dbReference type="EMBL" id="BAVR01000039">
    <property type="protein sequence ID" value="GAE89542.1"/>
    <property type="molecule type" value="Genomic_DNA"/>
</dbReference>
<organism evidence="2 3">
    <name type="scientific">Acetivibrio straminisolvens JCM 21531</name>
    <dbReference type="NCBI Taxonomy" id="1294263"/>
    <lineage>
        <taxon>Bacteria</taxon>
        <taxon>Bacillati</taxon>
        <taxon>Bacillota</taxon>
        <taxon>Clostridia</taxon>
        <taxon>Eubacteriales</taxon>
        <taxon>Oscillospiraceae</taxon>
        <taxon>Acetivibrio</taxon>
    </lineage>
</organism>
<evidence type="ECO:0000313" key="2">
    <source>
        <dbReference type="EMBL" id="GAE89542.1"/>
    </source>
</evidence>
<dbReference type="Proteomes" id="UP000019109">
    <property type="component" value="Unassembled WGS sequence"/>
</dbReference>
<dbReference type="Gene3D" id="3.90.1580.10">
    <property type="entry name" value="paralog of FGE (formylglycine-generating enzyme)"/>
    <property type="match status" value="1"/>
</dbReference>
<feature type="domain" description="Sulfatase-modifying factor enzyme-like" evidence="1">
    <location>
        <begin position="11"/>
        <end position="119"/>
    </location>
</feature>
<gene>
    <name evidence="2" type="ORF">JCM21531_3081</name>
</gene>
<dbReference type="AlphaFoldDB" id="W4V8L0"/>
<name>W4V8L0_9FIRM</name>
<dbReference type="Pfam" id="PF03781">
    <property type="entry name" value="FGE-sulfatase"/>
    <property type="match status" value="1"/>
</dbReference>
<dbReference type="SUPFAM" id="SSF56436">
    <property type="entry name" value="C-type lectin-like"/>
    <property type="match status" value="1"/>
</dbReference>
<sequence length="287" mass="31076">MNGKAYSLPFKDPAVSVNFDQAKQYCEAKGAGHHLMTNAELAAIALWCRKNNCMPRGNNNYGKDHSAAWEKGIVTYRYDDGGITRDGRVATGSGPVSWSHDGTPAGIWDLNGNVYEWVGGYRTLDGEIHIIPDNNAAAQVDQGLNSTLWKAILENGSLVDPGTVDTLKWDYLSKPSGSSGFAFRLVKNITNRPDDDGPYGSNSFAALAAIEGLTVPEILKALAIMPADSGDHGGDYFYMRNRGERLGFRGGGWSNSSAAGVFFLYGRYARSYSDHSLGFRSAFIPGI</sequence>
<evidence type="ECO:0000259" key="1">
    <source>
        <dbReference type="Pfam" id="PF03781"/>
    </source>
</evidence>
<reference evidence="2" key="1">
    <citation type="journal article" date="2014" name="Genome Announc.">
        <title>Draft Genome Sequence of Clostridium straminisolvens Strain JCM 21531T, Isolated from a Cellulose-Degrading Bacterial Community.</title>
        <authorList>
            <person name="Yuki M."/>
            <person name="Oshima K."/>
            <person name="Suda W."/>
            <person name="Sakamoto M."/>
            <person name="Kitamura K."/>
            <person name="Iida T."/>
            <person name="Hattori M."/>
            <person name="Ohkuma M."/>
        </authorList>
    </citation>
    <scope>NUCLEOTIDE SEQUENCE [LARGE SCALE GENOMIC DNA]</scope>
    <source>
        <strain evidence="2">JCM 21531</strain>
    </source>
</reference>
<evidence type="ECO:0000313" key="3">
    <source>
        <dbReference type="Proteomes" id="UP000019109"/>
    </source>
</evidence>
<proteinExistence type="predicted"/>
<dbReference type="RefSeq" id="WP_369347637.1">
    <property type="nucleotide sequence ID" value="NZ_BAVR01000039.1"/>
</dbReference>
<dbReference type="InterPro" id="IPR005532">
    <property type="entry name" value="SUMF_dom"/>
</dbReference>